<keyword evidence="3 6" id="KW-0812">Transmembrane</keyword>
<feature type="transmembrane region" description="Helical" evidence="6">
    <location>
        <begin position="332"/>
        <end position="357"/>
    </location>
</feature>
<organism evidence="7 8">
    <name type="scientific">Vibrio paucivorans</name>
    <dbReference type="NCBI Taxonomy" id="2829489"/>
    <lineage>
        <taxon>Bacteria</taxon>
        <taxon>Pseudomonadati</taxon>
        <taxon>Pseudomonadota</taxon>
        <taxon>Gammaproteobacteria</taxon>
        <taxon>Vibrionales</taxon>
        <taxon>Vibrionaceae</taxon>
        <taxon>Vibrio</taxon>
    </lineage>
</organism>
<evidence type="ECO:0000256" key="6">
    <source>
        <dbReference type="SAM" id="Phobius"/>
    </source>
</evidence>
<feature type="transmembrane region" description="Helical" evidence="6">
    <location>
        <begin position="42"/>
        <end position="61"/>
    </location>
</feature>
<feature type="transmembrane region" description="Helical" evidence="6">
    <location>
        <begin position="149"/>
        <end position="169"/>
    </location>
</feature>
<evidence type="ECO:0000313" key="7">
    <source>
        <dbReference type="EMBL" id="MCW8333617.1"/>
    </source>
</evidence>
<evidence type="ECO:0000256" key="2">
    <source>
        <dbReference type="ARBA" id="ARBA00022475"/>
    </source>
</evidence>
<comment type="subcellular location">
    <subcellularLocation>
        <location evidence="1">Cell membrane</location>
        <topology evidence="1">Multi-pass membrane protein</topology>
    </subcellularLocation>
</comment>
<feature type="transmembrane region" description="Helical" evidence="6">
    <location>
        <begin position="296"/>
        <end position="317"/>
    </location>
</feature>
<dbReference type="AlphaFoldDB" id="A0A9X3CD54"/>
<evidence type="ECO:0000256" key="4">
    <source>
        <dbReference type="ARBA" id="ARBA00022989"/>
    </source>
</evidence>
<keyword evidence="5 6" id="KW-0472">Membrane</keyword>
<comment type="caution">
    <text evidence="7">The sequence shown here is derived from an EMBL/GenBank/DDBJ whole genome shotgun (WGS) entry which is preliminary data.</text>
</comment>
<gene>
    <name evidence="7" type="ORF">MD483_07250</name>
</gene>
<dbReference type="EMBL" id="JAKRRX010000029">
    <property type="protein sequence ID" value="MCW8333617.1"/>
    <property type="molecule type" value="Genomic_DNA"/>
</dbReference>
<name>A0A9X3CD54_9VIBR</name>
<accession>A0A9X3CD54</accession>
<dbReference type="GO" id="GO:0005886">
    <property type="term" value="C:plasma membrane"/>
    <property type="evidence" value="ECO:0007669"/>
    <property type="project" value="UniProtKB-SubCell"/>
</dbReference>
<dbReference type="Pfam" id="PF13440">
    <property type="entry name" value="Polysacc_synt_3"/>
    <property type="match status" value="1"/>
</dbReference>
<feature type="transmembrane region" description="Helical" evidence="6">
    <location>
        <begin position="181"/>
        <end position="202"/>
    </location>
</feature>
<reference evidence="7" key="1">
    <citation type="submission" date="2022-02" db="EMBL/GenBank/DDBJ databases">
        <title>Vibrio sp. nov., a new bacterium isolated from Bohai sea, China.</title>
        <authorList>
            <person name="Yuan Y."/>
        </authorList>
    </citation>
    <scope>NUCLEOTIDE SEQUENCE</scope>
    <source>
        <strain evidence="7">DBSS07</strain>
    </source>
</reference>
<evidence type="ECO:0000313" key="8">
    <source>
        <dbReference type="Proteomes" id="UP001155586"/>
    </source>
</evidence>
<dbReference type="InterPro" id="IPR050833">
    <property type="entry name" value="Poly_Biosynth_Transport"/>
</dbReference>
<feature type="transmembrane region" description="Helical" evidence="6">
    <location>
        <begin position="252"/>
        <end position="275"/>
    </location>
</feature>
<protein>
    <submittedName>
        <fullName evidence="7">Oligosaccharide flippase family protein</fullName>
    </submittedName>
</protein>
<feature type="transmembrane region" description="Helical" evidence="6">
    <location>
        <begin position="121"/>
        <end position="142"/>
    </location>
</feature>
<dbReference type="PANTHER" id="PTHR30250:SF11">
    <property type="entry name" value="O-ANTIGEN TRANSPORTER-RELATED"/>
    <property type="match status" value="1"/>
</dbReference>
<evidence type="ECO:0000256" key="5">
    <source>
        <dbReference type="ARBA" id="ARBA00023136"/>
    </source>
</evidence>
<dbReference type="Proteomes" id="UP001155586">
    <property type="component" value="Unassembled WGS sequence"/>
</dbReference>
<evidence type="ECO:0000256" key="3">
    <source>
        <dbReference type="ARBA" id="ARBA00022692"/>
    </source>
</evidence>
<feature type="transmembrane region" description="Helical" evidence="6">
    <location>
        <begin position="222"/>
        <end position="246"/>
    </location>
</feature>
<keyword evidence="8" id="KW-1185">Reference proteome</keyword>
<proteinExistence type="predicted"/>
<sequence>MSWQYLLKKLFGVTGIQVASKLLTLTISVVLARELGPENFGNYGFILSLLILLSTPAISGVNDFLVREVSSCVREQYHPKKIIYFTGAYSLTISVFLSIVLILFGSLIFGGENLGQYNTQLILLVFVRTLLYLNVAILNGYAKSVLSQFFSVMVNPIVLCVYIFFKLRFSEPLTLEDVINAYLSASSISLSMAFLASFIFIFRNDAAFVVQGFSFKDCLPSIFRLSAIGVISTANYELAPVLIGLLNDHESVAYYRVAMQMASIFVFFIAGVNVITSPEIAHSYQKGDKDKLQNTLNKVVATNVIISLPIVLAFIVFGEEIIIRLFGVEYRGAYIVLVVIVLAQFINISSGPVAMVLHMTGHENKSLETLTYSFIVLLLTMPIMTHLYGVNGAAFSAAIVMIYWNLRMAVEVKKTIGVKTWLSLDTFNALRNKTK</sequence>
<dbReference type="PANTHER" id="PTHR30250">
    <property type="entry name" value="PST FAMILY PREDICTED COLANIC ACID TRANSPORTER"/>
    <property type="match status" value="1"/>
</dbReference>
<feature type="transmembrane region" description="Helical" evidence="6">
    <location>
        <begin position="82"/>
        <end position="109"/>
    </location>
</feature>
<evidence type="ECO:0000256" key="1">
    <source>
        <dbReference type="ARBA" id="ARBA00004651"/>
    </source>
</evidence>
<keyword evidence="4 6" id="KW-1133">Transmembrane helix</keyword>
<feature type="transmembrane region" description="Helical" evidence="6">
    <location>
        <begin position="393"/>
        <end position="410"/>
    </location>
</feature>
<dbReference type="RefSeq" id="WP_265687127.1">
    <property type="nucleotide sequence ID" value="NZ_JAKRRX010000029.1"/>
</dbReference>
<keyword evidence="2" id="KW-1003">Cell membrane</keyword>